<keyword evidence="2" id="KW-1185">Reference proteome</keyword>
<dbReference type="EMBL" id="PYLO01000003">
    <property type="protein sequence ID" value="PST36795.1"/>
    <property type="molecule type" value="Genomic_DNA"/>
</dbReference>
<dbReference type="InterPro" id="IPR041965">
    <property type="entry name" value="TTRAP_sf"/>
</dbReference>
<dbReference type="Proteomes" id="UP000241048">
    <property type="component" value="Unassembled WGS sequence"/>
</dbReference>
<proteinExistence type="predicted"/>
<dbReference type="Pfam" id="PF14203">
    <property type="entry name" value="TTRAP"/>
    <property type="match status" value="1"/>
</dbReference>
<evidence type="ECO:0000313" key="2">
    <source>
        <dbReference type="Proteomes" id="UP000241048"/>
    </source>
</evidence>
<evidence type="ECO:0000313" key="1">
    <source>
        <dbReference type="EMBL" id="PST36795.1"/>
    </source>
</evidence>
<dbReference type="AlphaFoldDB" id="A0A2T3FNF3"/>
<reference evidence="1 2" key="1">
    <citation type="submission" date="2018-03" db="EMBL/GenBank/DDBJ databases">
        <title>Lachnoclostridium SNUG30386 gen.nov., sp.nov., isolated from human faeces.</title>
        <authorList>
            <person name="Seo B."/>
            <person name="Jeon K."/>
            <person name="Ko G."/>
        </authorList>
    </citation>
    <scope>NUCLEOTIDE SEQUENCE [LARGE SCALE GENOMIC DNA]</scope>
    <source>
        <strain evidence="1 2">SNUG30386</strain>
    </source>
</reference>
<gene>
    <name evidence="1" type="ORF">C7U56_09520</name>
</gene>
<name>A0A2T3FNF3_9CLOT</name>
<protein>
    <submittedName>
        <fullName evidence="1">Uncharacterized protein</fullName>
    </submittedName>
</protein>
<organism evidence="1 2">
    <name type="scientific">Clostridium fessum</name>
    <dbReference type="NCBI Taxonomy" id="2126740"/>
    <lineage>
        <taxon>Bacteria</taxon>
        <taxon>Bacillati</taxon>
        <taxon>Bacillota</taxon>
        <taxon>Clostridia</taxon>
        <taxon>Eubacteriales</taxon>
        <taxon>Clostridiaceae</taxon>
        <taxon>Clostridium</taxon>
    </lineage>
</organism>
<dbReference type="RefSeq" id="WP_002596364.1">
    <property type="nucleotide sequence ID" value="NZ_PYLO01000003.1"/>
</dbReference>
<dbReference type="Gene3D" id="1.10.10.1850">
    <property type="entry name" value="Sporulation protein-like"/>
    <property type="match status" value="1"/>
</dbReference>
<sequence length="75" mass="8601">MNKRFTVEESNLISIFMEEGIDLDVGGRKNVINGINKTLKHLEDDEMVELSLCVLAKLKELTDHEFMKMEFVAAE</sequence>
<dbReference type="InterPro" id="IPR025468">
    <property type="entry name" value="TTRAP"/>
</dbReference>
<comment type="caution">
    <text evidence="1">The sequence shown here is derived from an EMBL/GenBank/DDBJ whole genome shotgun (WGS) entry which is preliminary data.</text>
</comment>
<accession>A0A2T3FNF3</accession>